<evidence type="ECO:0000313" key="2">
    <source>
        <dbReference type="Proteomes" id="UP000451233"/>
    </source>
</evidence>
<name>A0A7K1XZL4_9SPHI</name>
<gene>
    <name evidence="1" type="ORF">GS398_14150</name>
</gene>
<dbReference type="RefSeq" id="WP_160907445.1">
    <property type="nucleotide sequence ID" value="NZ_WVHS01000003.1"/>
</dbReference>
<proteinExistence type="predicted"/>
<protein>
    <submittedName>
        <fullName evidence="1">Uncharacterized protein</fullName>
    </submittedName>
</protein>
<dbReference type="AlphaFoldDB" id="A0A7K1XZL4"/>
<comment type="caution">
    <text evidence="1">The sequence shown here is derived from an EMBL/GenBank/DDBJ whole genome shotgun (WGS) entry which is preliminary data.</text>
</comment>
<organism evidence="1 2">
    <name type="scientific">Hufsiella ginkgonis</name>
    <dbReference type="NCBI Taxonomy" id="2695274"/>
    <lineage>
        <taxon>Bacteria</taxon>
        <taxon>Pseudomonadati</taxon>
        <taxon>Bacteroidota</taxon>
        <taxon>Sphingobacteriia</taxon>
        <taxon>Sphingobacteriales</taxon>
        <taxon>Sphingobacteriaceae</taxon>
        <taxon>Hufsiella</taxon>
    </lineage>
</organism>
<accession>A0A7K1XZL4</accession>
<dbReference type="EMBL" id="WVHS01000003">
    <property type="protein sequence ID" value="MXV16451.1"/>
    <property type="molecule type" value="Genomic_DNA"/>
</dbReference>
<evidence type="ECO:0000313" key="1">
    <source>
        <dbReference type="EMBL" id="MXV16451.1"/>
    </source>
</evidence>
<sequence length="70" mass="8042">MKDLTRTFIITALLLCRSTLPFSQDVKTLSTGEPGGKIVYARQGTTDPAEMRRTIFNNRLVRRLYEPIRN</sequence>
<dbReference type="Proteomes" id="UP000451233">
    <property type="component" value="Unassembled WGS sequence"/>
</dbReference>
<keyword evidence="2" id="KW-1185">Reference proteome</keyword>
<reference evidence="1 2" key="1">
    <citation type="submission" date="2019-11" db="EMBL/GenBank/DDBJ databases">
        <title>Pedobacter sp. HMF7056 Genome sequencing and assembly.</title>
        <authorList>
            <person name="Kang H."/>
            <person name="Kim H."/>
            <person name="Joh K."/>
        </authorList>
    </citation>
    <scope>NUCLEOTIDE SEQUENCE [LARGE SCALE GENOMIC DNA]</scope>
    <source>
        <strain evidence="1 2">HMF7056</strain>
    </source>
</reference>